<dbReference type="AlphaFoldDB" id="A0A9X3KXG3"/>
<protein>
    <recommendedName>
        <fullName evidence="3">Alcohol dehydrogenase</fullName>
    </recommendedName>
</protein>
<name>A0A9X3KXG3_ALCXX</name>
<dbReference type="EMBL" id="JAPZVI010000005">
    <property type="protein sequence ID" value="MCZ8401595.1"/>
    <property type="molecule type" value="Genomic_DNA"/>
</dbReference>
<organism evidence="1 2">
    <name type="scientific">Alcaligenes xylosoxydans xylosoxydans</name>
    <name type="common">Achromobacter xylosoxidans</name>
    <dbReference type="NCBI Taxonomy" id="85698"/>
    <lineage>
        <taxon>Bacteria</taxon>
        <taxon>Pseudomonadati</taxon>
        <taxon>Pseudomonadota</taxon>
        <taxon>Betaproteobacteria</taxon>
        <taxon>Burkholderiales</taxon>
        <taxon>Alcaligenaceae</taxon>
        <taxon>Achromobacter</taxon>
    </lineage>
</organism>
<comment type="caution">
    <text evidence="1">The sequence shown here is derived from an EMBL/GenBank/DDBJ whole genome shotgun (WGS) entry which is preliminary data.</text>
</comment>
<dbReference type="Proteomes" id="UP001141992">
    <property type="component" value="Unassembled WGS sequence"/>
</dbReference>
<dbReference type="Gene3D" id="3.40.50.720">
    <property type="entry name" value="NAD(P)-binding Rossmann-like Domain"/>
    <property type="match status" value="1"/>
</dbReference>
<evidence type="ECO:0000313" key="2">
    <source>
        <dbReference type="Proteomes" id="UP001141992"/>
    </source>
</evidence>
<evidence type="ECO:0008006" key="3">
    <source>
        <dbReference type="Google" id="ProtNLM"/>
    </source>
</evidence>
<evidence type="ECO:0000313" key="1">
    <source>
        <dbReference type="EMBL" id="MCZ8401595.1"/>
    </source>
</evidence>
<proteinExistence type="predicted"/>
<reference evidence="1" key="1">
    <citation type="submission" date="2022-12" db="EMBL/GenBank/DDBJ databases">
        <authorList>
            <person name="Voronina O.L."/>
            <person name="Kunda M.S."/>
            <person name="Ryzhova N."/>
            <person name="Aksenova E.I."/>
        </authorList>
    </citation>
    <scope>NUCLEOTIDE SEQUENCE</scope>
    <source>
        <strain evidence="1">SCCH136:Ach223948</strain>
    </source>
</reference>
<dbReference type="RefSeq" id="WP_207385914.1">
    <property type="nucleotide sequence ID" value="NZ_CYTI01000001.1"/>
</dbReference>
<gene>
    <name evidence="1" type="ORF">O9570_09075</name>
</gene>
<sequence>MGGLFLPPGRARAGQTALLLGTGGVSIWGLQLAKASGRHFGKIVIRVDA</sequence>
<accession>A0A9X3KXG3</accession>